<feature type="transmembrane region" description="Helical" evidence="1">
    <location>
        <begin position="211"/>
        <end position="232"/>
    </location>
</feature>
<reference evidence="2 3" key="1">
    <citation type="submission" date="2018-11" db="EMBL/GenBank/DDBJ databases">
        <title>Genome sequencing of Paenibacillus lentus DSM25539(T).</title>
        <authorList>
            <person name="Kook J.-K."/>
            <person name="Park S.-N."/>
            <person name="Lim Y.K."/>
        </authorList>
    </citation>
    <scope>NUCLEOTIDE SEQUENCE [LARGE SCALE GENOMIC DNA]</scope>
    <source>
        <strain evidence="2 3">DSM 25539</strain>
    </source>
</reference>
<feature type="transmembrane region" description="Helical" evidence="1">
    <location>
        <begin position="244"/>
        <end position="264"/>
    </location>
</feature>
<evidence type="ECO:0000313" key="3">
    <source>
        <dbReference type="Proteomes" id="UP000273145"/>
    </source>
</evidence>
<dbReference type="PANTHER" id="PTHR43471:SF14">
    <property type="entry name" value="ABC-2 TYPE TRANSPORT SYSTEM PERMEASE PROTEIN"/>
    <property type="match status" value="1"/>
</dbReference>
<dbReference type="GO" id="GO:0005886">
    <property type="term" value="C:plasma membrane"/>
    <property type="evidence" value="ECO:0007669"/>
    <property type="project" value="UniProtKB-SubCell"/>
</dbReference>
<dbReference type="PANTHER" id="PTHR43471">
    <property type="entry name" value="ABC TRANSPORTER PERMEASE"/>
    <property type="match status" value="1"/>
</dbReference>
<feature type="transmembrane region" description="Helical" evidence="1">
    <location>
        <begin position="339"/>
        <end position="361"/>
    </location>
</feature>
<protein>
    <submittedName>
        <fullName evidence="2">ABC transporter permease</fullName>
    </submittedName>
</protein>
<evidence type="ECO:0000256" key="1">
    <source>
        <dbReference type="SAM" id="Phobius"/>
    </source>
</evidence>
<keyword evidence="1" id="KW-1133">Transmembrane helix</keyword>
<dbReference type="AlphaFoldDB" id="A0A3S8RUU1"/>
<dbReference type="OrthoDB" id="9795677at2"/>
<dbReference type="Pfam" id="PF12679">
    <property type="entry name" value="ABC2_membrane_2"/>
    <property type="match status" value="1"/>
</dbReference>
<keyword evidence="3" id="KW-1185">Reference proteome</keyword>
<dbReference type="GO" id="GO:0140359">
    <property type="term" value="F:ABC-type transporter activity"/>
    <property type="evidence" value="ECO:0007669"/>
    <property type="project" value="InterPro"/>
</dbReference>
<feature type="transmembrane region" description="Helical" evidence="1">
    <location>
        <begin position="126"/>
        <end position="146"/>
    </location>
</feature>
<keyword evidence="1" id="KW-0812">Transmembrane</keyword>
<name>A0A3S8RUU1_9BACL</name>
<organism evidence="2 3">
    <name type="scientific">Paenibacillus lentus</name>
    <dbReference type="NCBI Taxonomy" id="1338368"/>
    <lineage>
        <taxon>Bacteria</taxon>
        <taxon>Bacillati</taxon>
        <taxon>Bacillota</taxon>
        <taxon>Bacilli</taxon>
        <taxon>Bacillales</taxon>
        <taxon>Paenibacillaceae</taxon>
        <taxon>Paenibacillus</taxon>
    </lineage>
</organism>
<accession>A0A3S8RUU1</accession>
<gene>
    <name evidence="2" type="ORF">EIM92_11005</name>
</gene>
<evidence type="ECO:0000313" key="2">
    <source>
        <dbReference type="EMBL" id="AZK46614.1"/>
    </source>
</evidence>
<keyword evidence="1" id="KW-0472">Membrane</keyword>
<feature type="transmembrane region" description="Helical" evidence="1">
    <location>
        <begin position="167"/>
        <end position="199"/>
    </location>
</feature>
<proteinExistence type="predicted"/>
<dbReference type="RefSeq" id="WP_125082666.1">
    <property type="nucleotide sequence ID" value="NZ_CP034248.1"/>
</dbReference>
<dbReference type="EMBL" id="CP034248">
    <property type="protein sequence ID" value="AZK46614.1"/>
    <property type="molecule type" value="Genomic_DNA"/>
</dbReference>
<dbReference type="Proteomes" id="UP000273145">
    <property type="component" value="Chromosome"/>
</dbReference>
<feature type="transmembrane region" description="Helical" evidence="1">
    <location>
        <begin position="73"/>
        <end position="94"/>
    </location>
</feature>
<dbReference type="KEGG" id="plen:EIM92_11005"/>
<sequence>MTKEAAKLNNSRYDLKGYLRRSAQRLRDWFHRLPSNGKVDGEERERSKRVGSLGASPFSVLVRKEISDHIRSWRFMLLLGIILLTCIASLYTAMNSIQEAIQSDSSANDFVILKLFTLSDGTLPSFISFIGFLGPLLGIGLGFDAINSERNKGTLSRILAQPLHRDALLNAKFAASLGVISMMFLTLGFLTMALGTIILGIPPTLEEFLRMISFTFIIIFYIGFWLNLSILFSVRFRQPATSALSGISVWLFFSFFYDMILNIVSKGIAPSAETATVQDIVGFQNQMLWLSRLSPYTLFNEATTTLLMPSVRNLGPLTTEQVHGAIASPLPFGQSLLLVWPQVTGLIALTLISFAISYVLFHRQEIRGRA</sequence>